<dbReference type="Proteomes" id="UP000008630">
    <property type="component" value="Chromosome"/>
</dbReference>
<proteinExistence type="predicted"/>
<dbReference type="SMART" id="SM00387">
    <property type="entry name" value="HATPase_c"/>
    <property type="match status" value="1"/>
</dbReference>
<dbReference type="EMBL" id="CP002352">
    <property type="protein sequence ID" value="ADV43671.1"/>
    <property type="molecule type" value="Genomic_DNA"/>
</dbReference>
<feature type="transmembrane region" description="Helical" evidence="7">
    <location>
        <begin position="403"/>
        <end position="427"/>
    </location>
</feature>
<dbReference type="SUPFAM" id="SSF48452">
    <property type="entry name" value="TPR-like"/>
    <property type="match status" value="1"/>
</dbReference>
<protein>
    <recommendedName>
        <fullName evidence="2">histidine kinase</fullName>
        <ecNumber evidence="2">2.7.13.3</ecNumber>
    </recommendedName>
</protein>
<keyword evidence="10" id="KW-1185">Reference proteome</keyword>
<dbReference type="InterPro" id="IPR036890">
    <property type="entry name" value="HATPase_C_sf"/>
</dbReference>
<dbReference type="InterPro" id="IPR050736">
    <property type="entry name" value="Sensor_HK_Regulatory"/>
</dbReference>
<keyword evidence="3" id="KW-0597">Phosphoprotein</keyword>
<dbReference type="STRING" id="693979.Bache_1671"/>
<reference evidence="9 10" key="2">
    <citation type="journal article" date="2011" name="Stand. Genomic Sci.">
        <title>Complete genome sequence of Bacteroides helcogenes type strain (P 36-108).</title>
        <authorList>
            <person name="Pati A."/>
            <person name="Gronow S."/>
            <person name="Zeytun A."/>
            <person name="Lapidus A."/>
            <person name="Nolan M."/>
            <person name="Hammon N."/>
            <person name="Deshpande S."/>
            <person name="Cheng J.F."/>
            <person name="Tapia R."/>
            <person name="Han C."/>
            <person name="Goodwin L."/>
            <person name="Pitluck S."/>
            <person name="Liolios K."/>
            <person name="Pagani I."/>
            <person name="Ivanova N."/>
            <person name="Mavromatis K."/>
            <person name="Chen A."/>
            <person name="Palaniappan K."/>
            <person name="Land M."/>
            <person name="Hauser L."/>
            <person name="Chang Y.J."/>
            <person name="Jeffries C.D."/>
            <person name="Detter J.C."/>
            <person name="Brambilla E."/>
            <person name="Rohde M."/>
            <person name="Goker M."/>
            <person name="Woyke T."/>
            <person name="Bristow J."/>
            <person name="Eisen J.A."/>
            <person name="Markowitz V."/>
            <person name="Hugenholtz P."/>
            <person name="Kyrpides N.C."/>
            <person name="Klenk H.P."/>
            <person name="Lucas S."/>
        </authorList>
    </citation>
    <scope>NUCLEOTIDE SEQUENCE [LARGE SCALE GENOMIC DNA]</scope>
    <source>
        <strain evidence="10">ATCC 35417 / DSM 20613 / JCM 6297 / CCUG 15421 / P 36-108</strain>
    </source>
</reference>
<evidence type="ECO:0000256" key="4">
    <source>
        <dbReference type="ARBA" id="ARBA00022679"/>
    </source>
</evidence>
<evidence type="ECO:0000256" key="1">
    <source>
        <dbReference type="ARBA" id="ARBA00000085"/>
    </source>
</evidence>
<dbReference type="AlphaFoldDB" id="E6SN02"/>
<dbReference type="Pfam" id="PF00512">
    <property type="entry name" value="HisKA"/>
    <property type="match status" value="1"/>
</dbReference>
<dbReference type="HOGENOM" id="CLU_023350_0_0_10"/>
<dbReference type="Gene3D" id="1.10.287.130">
    <property type="match status" value="1"/>
</dbReference>
<dbReference type="Gene3D" id="1.25.40.10">
    <property type="entry name" value="Tetratricopeptide repeat domain"/>
    <property type="match status" value="1"/>
</dbReference>
<dbReference type="EC" id="2.7.13.3" evidence="2"/>
<dbReference type="PANTHER" id="PTHR43711">
    <property type="entry name" value="TWO-COMPONENT HISTIDINE KINASE"/>
    <property type="match status" value="1"/>
</dbReference>
<feature type="domain" description="Histidine kinase" evidence="8">
    <location>
        <begin position="470"/>
        <end position="684"/>
    </location>
</feature>
<gene>
    <name evidence="9" type="ordered locus">Bache_1671</name>
</gene>
<keyword evidence="4" id="KW-0808">Transferase</keyword>
<dbReference type="InterPro" id="IPR003661">
    <property type="entry name" value="HisK_dim/P_dom"/>
</dbReference>
<organism evidence="9 10">
    <name type="scientific">Bacteroides helcogenes (strain ATCC 35417 / DSM 20613 / JCM 6297 / CCUG 15421 / P 36-108)</name>
    <dbReference type="NCBI Taxonomy" id="693979"/>
    <lineage>
        <taxon>Bacteria</taxon>
        <taxon>Pseudomonadati</taxon>
        <taxon>Bacteroidota</taxon>
        <taxon>Bacteroidia</taxon>
        <taxon>Bacteroidales</taxon>
        <taxon>Bacteroidaceae</taxon>
        <taxon>Bacteroides</taxon>
    </lineage>
</organism>
<dbReference type="CDD" id="cd00082">
    <property type="entry name" value="HisKA"/>
    <property type="match status" value="1"/>
</dbReference>
<dbReference type="RefSeq" id="WP_013547265.1">
    <property type="nucleotide sequence ID" value="NC_014933.1"/>
</dbReference>
<dbReference type="eggNOG" id="COG2205">
    <property type="taxonomic scope" value="Bacteria"/>
</dbReference>
<evidence type="ECO:0000256" key="5">
    <source>
        <dbReference type="ARBA" id="ARBA00022777"/>
    </source>
</evidence>
<evidence type="ECO:0000256" key="3">
    <source>
        <dbReference type="ARBA" id="ARBA00022553"/>
    </source>
</evidence>
<dbReference type="SUPFAM" id="SSF47384">
    <property type="entry name" value="Homodimeric domain of signal transducing histidine kinase"/>
    <property type="match status" value="1"/>
</dbReference>
<dbReference type="PANTHER" id="PTHR43711:SF1">
    <property type="entry name" value="HISTIDINE KINASE 1"/>
    <property type="match status" value="1"/>
</dbReference>
<dbReference type="InterPro" id="IPR011990">
    <property type="entry name" value="TPR-like_helical_dom_sf"/>
</dbReference>
<dbReference type="GO" id="GO:0000155">
    <property type="term" value="F:phosphorelay sensor kinase activity"/>
    <property type="evidence" value="ECO:0007669"/>
    <property type="project" value="InterPro"/>
</dbReference>
<keyword evidence="7" id="KW-0472">Membrane</keyword>
<dbReference type="InterPro" id="IPR036097">
    <property type="entry name" value="HisK_dim/P_sf"/>
</dbReference>
<sequence>MMIKRICCFLLAFLFFGSFSIKASKKGDVVIMKRIDSLKLSLSRSASLVERLHVLYDLSACYRDEQEECDYCMMLYSEASKVDSIFLKEYAAVTLTRYYYNKNLMDSVVYWSGQVKRIAQERGSYSDRYFFVCNLACQFILWYDVNEEGANEAIRLYHLAQKEKNKTGIYSCCQTMGVAYVVMGQDSIAISYYEEGIRTVQSIQPLHYSIMQSMMESLLEAALRLQRLDLVEKYLMQYENLTEDIAKGKYGEDKYPIDRCRWLADCFRSDYYILRNNLEEARRYIGKASEYASSVDDIYVKYRFHLSCVYYYKAKHEYITALAHMDEVLKLGDSTELFILKGEILMQEGRDREAAECYRLAIHKTKEKADASFMRQMTQLAHLHDISQETQAHNEEILKRKQWQLIMLLSSACFFMALLVVVVIYTLRVRRMRNKMRIERDRLMESENRLSLARDKAVESDRLKSLFLANMSHEIRTPLNAIVGFSQLLCSPEDIEVSEDERKSFSDLILRNSDLLLNLINDILDVSKLEANSYHFNFGECDVNECCHTCLESVRHRVASGVRLTFTPPQEHFLLNTDKLRLEQVLMNLLTNAAKFTEQGEINVSYQPDEESGYVCFSVTDTGCGVPEDKQKVIFNRFEKLNDYVQGTGLGLAICALIVKQFGGTVKVDGNYRQGARFVFTHRL</sequence>
<evidence type="ECO:0000313" key="9">
    <source>
        <dbReference type="EMBL" id="ADV43671.1"/>
    </source>
</evidence>
<dbReference type="OrthoDB" id="1049945at2"/>
<keyword evidence="5 9" id="KW-0418">Kinase</keyword>
<dbReference type="KEGG" id="bhl:Bache_1671"/>
<dbReference type="SUPFAM" id="SSF55874">
    <property type="entry name" value="ATPase domain of HSP90 chaperone/DNA topoisomerase II/histidine kinase"/>
    <property type="match status" value="1"/>
</dbReference>
<name>E6SN02_BACT6</name>
<keyword evidence="6" id="KW-0902">Two-component regulatory system</keyword>
<dbReference type="PROSITE" id="PS50109">
    <property type="entry name" value="HIS_KIN"/>
    <property type="match status" value="1"/>
</dbReference>
<dbReference type="SMART" id="SM00388">
    <property type="entry name" value="HisKA"/>
    <property type="match status" value="1"/>
</dbReference>
<dbReference type="PRINTS" id="PR00344">
    <property type="entry name" value="BCTRLSENSOR"/>
</dbReference>
<evidence type="ECO:0000313" key="10">
    <source>
        <dbReference type="Proteomes" id="UP000008630"/>
    </source>
</evidence>
<dbReference type="InterPro" id="IPR003594">
    <property type="entry name" value="HATPase_dom"/>
</dbReference>
<evidence type="ECO:0000256" key="2">
    <source>
        <dbReference type="ARBA" id="ARBA00012438"/>
    </source>
</evidence>
<keyword evidence="7" id="KW-1133">Transmembrane helix</keyword>
<dbReference type="Pfam" id="PF02518">
    <property type="entry name" value="HATPase_c"/>
    <property type="match status" value="1"/>
</dbReference>
<evidence type="ECO:0000259" key="8">
    <source>
        <dbReference type="PROSITE" id="PS50109"/>
    </source>
</evidence>
<keyword evidence="7" id="KW-0812">Transmembrane</keyword>
<accession>E6SN02</accession>
<evidence type="ECO:0000256" key="6">
    <source>
        <dbReference type="ARBA" id="ARBA00023012"/>
    </source>
</evidence>
<dbReference type="InterPro" id="IPR005467">
    <property type="entry name" value="His_kinase_dom"/>
</dbReference>
<reference key="1">
    <citation type="submission" date="2010-11" db="EMBL/GenBank/DDBJ databases">
        <title>The complete genome of Bacteroides helcogenes P 36-108.</title>
        <authorList>
            <consortium name="US DOE Joint Genome Institute (JGI-PGF)"/>
            <person name="Lucas S."/>
            <person name="Copeland A."/>
            <person name="Lapidus A."/>
            <person name="Bruce D."/>
            <person name="Goodwin L."/>
            <person name="Pitluck S."/>
            <person name="Kyrpides N."/>
            <person name="Mavromatis K."/>
            <person name="Ivanova N."/>
            <person name="Zeytun A."/>
            <person name="Brettin T."/>
            <person name="Detter J.C."/>
            <person name="Tapia R."/>
            <person name="Han C."/>
            <person name="Land M."/>
            <person name="Hauser L."/>
            <person name="Markowitz V."/>
            <person name="Cheng J.-F."/>
            <person name="Hugenholtz P."/>
            <person name="Woyke T."/>
            <person name="Wu D."/>
            <person name="Gronow S."/>
            <person name="Wellnitz S."/>
            <person name="Brambilla E."/>
            <person name="Klenk H.-P."/>
            <person name="Eisen J.A."/>
        </authorList>
    </citation>
    <scope>NUCLEOTIDE SEQUENCE</scope>
    <source>
        <strain>P 36-108</strain>
    </source>
</reference>
<dbReference type="InterPro" id="IPR004358">
    <property type="entry name" value="Sig_transdc_His_kin-like_C"/>
</dbReference>
<evidence type="ECO:0000256" key="7">
    <source>
        <dbReference type="SAM" id="Phobius"/>
    </source>
</evidence>
<dbReference type="Gene3D" id="3.30.565.10">
    <property type="entry name" value="Histidine kinase-like ATPase, C-terminal domain"/>
    <property type="match status" value="1"/>
</dbReference>
<comment type="catalytic activity">
    <reaction evidence="1">
        <text>ATP + protein L-histidine = ADP + protein N-phospho-L-histidine.</text>
        <dbReference type="EC" id="2.7.13.3"/>
    </reaction>
</comment>